<dbReference type="InterPro" id="IPR039798">
    <property type="entry name" value="Sulfhydryl_oxidase"/>
</dbReference>
<evidence type="ECO:0000256" key="2">
    <source>
        <dbReference type="ARBA" id="ARBA00022630"/>
    </source>
</evidence>
<evidence type="ECO:0000256" key="3">
    <source>
        <dbReference type="ARBA" id="ARBA00022729"/>
    </source>
</evidence>
<dbReference type="InterPro" id="IPR036774">
    <property type="entry name" value="ERV/ALR_sulphydryl_oxid_sf"/>
</dbReference>
<name>A0A7S1C2B8_9STRA</name>
<sequence length="620" mass="69621">MAKHAIKRWIFCVHGAMIVPVILGASSGFTPHTVGSLKAAAKKAGQKEGGYLYLYDRKDNYLENQPEDESGGMYVWDLTVPVDGAAELDKNDEKEEKVYSIKSLLDPDKTSVVMFYAPWCGHCRHFKPTMLDAAKRIPEEVAEPLAFYGVSCTVNNEACRSYSVRGYPMLAGFLPGKGEPGEGIALTVQNFFGDVVDKLHLTHSFDKKDKKPPAEVGGAGKGSNEVDGGTSKGAKIVLDGVHPNVTAHMTESDVFKYKHAWKKEETYSDAALAFVQALKTGVYVSNGPLPVERSDAFVEWMHLLHWTLPPQWGLRDFVSEILSNIDVATSSAQSLETLIDAHAPSELGIGTHDADERIVSFRDAKYSDGCSHGQDGMGYTCGLWSLFHIVTIGFSQRYMHAVEQGEVASVAHAGECLRNFVFHFFGCKVCRDHFTKMYDSCELDNCSFTKGYPDDDSATDVAMWLWTAHNSVNARLIKERAEREKREATPEEIDFSHWPMEKDCSICWYDNSFDETMVYKFLTRRFWLNENEQFGTFVHHEKAQVQIKQVSAKESLRWILLSTVLSFILFSCVRDRKLHRTGRHKKLDDSPSVAKIQQMANKSIKKSPYSGDHKNVFVNL</sequence>
<dbReference type="EC" id="1.8.3.2" evidence="8"/>
<dbReference type="Pfam" id="PF00085">
    <property type="entry name" value="Thioredoxin"/>
    <property type="match status" value="1"/>
</dbReference>
<dbReference type="GO" id="GO:0006457">
    <property type="term" value="P:protein folding"/>
    <property type="evidence" value="ECO:0007669"/>
    <property type="project" value="TreeGrafter"/>
</dbReference>
<evidence type="ECO:0000256" key="6">
    <source>
        <dbReference type="ARBA" id="ARBA00023157"/>
    </source>
</evidence>
<evidence type="ECO:0000256" key="7">
    <source>
        <dbReference type="ARBA" id="ARBA00023180"/>
    </source>
</evidence>
<keyword evidence="2 8" id="KW-0285">Flavoprotein</keyword>
<keyword evidence="4 8" id="KW-0274">FAD</keyword>
<dbReference type="PROSITE" id="PS00194">
    <property type="entry name" value="THIOREDOXIN_1"/>
    <property type="match status" value="1"/>
</dbReference>
<dbReference type="InterPro" id="IPR013766">
    <property type="entry name" value="Thioredoxin_domain"/>
</dbReference>
<dbReference type="Pfam" id="PF04777">
    <property type="entry name" value="Evr1_Alr"/>
    <property type="match status" value="1"/>
</dbReference>
<evidence type="ECO:0000256" key="5">
    <source>
        <dbReference type="ARBA" id="ARBA00023002"/>
    </source>
</evidence>
<organism evidence="12">
    <name type="scientific">Corethron hystrix</name>
    <dbReference type="NCBI Taxonomy" id="216773"/>
    <lineage>
        <taxon>Eukaryota</taxon>
        <taxon>Sar</taxon>
        <taxon>Stramenopiles</taxon>
        <taxon>Ochrophyta</taxon>
        <taxon>Bacillariophyta</taxon>
        <taxon>Coscinodiscophyceae</taxon>
        <taxon>Corethrophycidae</taxon>
        <taxon>Corethrales</taxon>
        <taxon>Corethraceae</taxon>
        <taxon>Corethron</taxon>
    </lineage>
</organism>
<dbReference type="PROSITE" id="PS51324">
    <property type="entry name" value="ERV_ALR"/>
    <property type="match status" value="1"/>
</dbReference>
<dbReference type="GO" id="GO:0005615">
    <property type="term" value="C:extracellular space"/>
    <property type="evidence" value="ECO:0007669"/>
    <property type="project" value="TreeGrafter"/>
</dbReference>
<dbReference type="PANTHER" id="PTHR22897">
    <property type="entry name" value="QUIESCIN Q6-RELATED SULFHYDRYL OXIDASE"/>
    <property type="match status" value="1"/>
</dbReference>
<evidence type="ECO:0000256" key="9">
    <source>
        <dbReference type="SAM" id="MobiDB-lite"/>
    </source>
</evidence>
<dbReference type="SUPFAM" id="SSF52833">
    <property type="entry name" value="Thioredoxin-like"/>
    <property type="match status" value="1"/>
</dbReference>
<dbReference type="GO" id="GO:0003756">
    <property type="term" value="F:protein disulfide isomerase activity"/>
    <property type="evidence" value="ECO:0007669"/>
    <property type="project" value="TreeGrafter"/>
</dbReference>
<dbReference type="EMBL" id="HBFR01043142">
    <property type="protein sequence ID" value="CAD8904358.1"/>
    <property type="molecule type" value="Transcribed_RNA"/>
</dbReference>
<dbReference type="InterPro" id="IPR017905">
    <property type="entry name" value="ERV/ALR_sulphydryl_oxidase"/>
</dbReference>
<proteinExistence type="predicted"/>
<accession>A0A7S1C2B8</accession>
<dbReference type="GO" id="GO:0016971">
    <property type="term" value="F:flavin-dependent sulfhydryl oxidase activity"/>
    <property type="evidence" value="ECO:0007669"/>
    <property type="project" value="InterPro"/>
</dbReference>
<keyword evidence="6" id="KW-1015">Disulfide bond</keyword>
<evidence type="ECO:0000259" key="11">
    <source>
        <dbReference type="PROSITE" id="PS51352"/>
    </source>
</evidence>
<dbReference type="SUPFAM" id="SSF69000">
    <property type="entry name" value="FAD-dependent thiol oxidase"/>
    <property type="match status" value="1"/>
</dbReference>
<keyword evidence="7" id="KW-0325">Glycoprotein</keyword>
<dbReference type="PROSITE" id="PS51352">
    <property type="entry name" value="THIOREDOXIN_2"/>
    <property type="match status" value="1"/>
</dbReference>
<comment type="catalytic activity">
    <reaction evidence="8">
        <text>2 R'C(R)SH + O2 = R'C(R)S-S(R)CR' + H2O2</text>
        <dbReference type="Rhea" id="RHEA:17357"/>
        <dbReference type="ChEBI" id="CHEBI:15379"/>
        <dbReference type="ChEBI" id="CHEBI:16240"/>
        <dbReference type="ChEBI" id="CHEBI:16520"/>
        <dbReference type="ChEBI" id="CHEBI:17412"/>
        <dbReference type="EC" id="1.8.3.2"/>
    </reaction>
</comment>
<feature type="region of interest" description="Disordered" evidence="9">
    <location>
        <begin position="206"/>
        <end position="230"/>
    </location>
</feature>
<comment type="cofactor">
    <cofactor evidence="1 8">
        <name>FAD</name>
        <dbReference type="ChEBI" id="CHEBI:57692"/>
    </cofactor>
</comment>
<evidence type="ECO:0000256" key="8">
    <source>
        <dbReference type="RuleBase" id="RU371123"/>
    </source>
</evidence>
<evidence type="ECO:0000256" key="4">
    <source>
        <dbReference type="ARBA" id="ARBA00022827"/>
    </source>
</evidence>
<evidence type="ECO:0000256" key="1">
    <source>
        <dbReference type="ARBA" id="ARBA00001974"/>
    </source>
</evidence>
<gene>
    <name evidence="12" type="ORF">CHYS00102_LOCUS31578</name>
</gene>
<keyword evidence="5 8" id="KW-0560">Oxidoreductase</keyword>
<feature type="domain" description="ERV/ALR sulfhydryl oxidase" evidence="10">
    <location>
        <begin position="372"/>
        <end position="493"/>
    </location>
</feature>
<dbReference type="InterPro" id="IPR036249">
    <property type="entry name" value="Thioredoxin-like_sf"/>
</dbReference>
<dbReference type="GO" id="GO:0000139">
    <property type="term" value="C:Golgi membrane"/>
    <property type="evidence" value="ECO:0007669"/>
    <property type="project" value="TreeGrafter"/>
</dbReference>
<dbReference type="Gene3D" id="3.40.30.10">
    <property type="entry name" value="Glutaredoxin"/>
    <property type="match status" value="1"/>
</dbReference>
<reference evidence="12" key="1">
    <citation type="submission" date="2021-01" db="EMBL/GenBank/DDBJ databases">
        <authorList>
            <person name="Corre E."/>
            <person name="Pelletier E."/>
            <person name="Niang G."/>
            <person name="Scheremetjew M."/>
            <person name="Finn R."/>
            <person name="Kale V."/>
            <person name="Holt S."/>
            <person name="Cochrane G."/>
            <person name="Meng A."/>
            <person name="Brown T."/>
            <person name="Cohen L."/>
        </authorList>
    </citation>
    <scope>NUCLEOTIDE SEQUENCE</scope>
    <source>
        <strain evidence="12">308</strain>
    </source>
</reference>
<evidence type="ECO:0000313" key="12">
    <source>
        <dbReference type="EMBL" id="CAD8904358.1"/>
    </source>
</evidence>
<feature type="domain" description="Thioredoxin" evidence="11">
    <location>
        <begin position="79"/>
        <end position="210"/>
    </location>
</feature>
<dbReference type="InterPro" id="IPR017937">
    <property type="entry name" value="Thioredoxin_CS"/>
</dbReference>
<dbReference type="AlphaFoldDB" id="A0A7S1C2B8"/>
<dbReference type="Gene3D" id="1.20.120.310">
    <property type="entry name" value="ERV/ALR sulfhydryl oxidase domain"/>
    <property type="match status" value="1"/>
</dbReference>
<evidence type="ECO:0000259" key="10">
    <source>
        <dbReference type="PROSITE" id="PS51324"/>
    </source>
</evidence>
<dbReference type="PANTHER" id="PTHR22897:SF8">
    <property type="entry name" value="SULFHYDRYL OXIDASE"/>
    <property type="match status" value="1"/>
</dbReference>
<keyword evidence="3" id="KW-0732">Signal</keyword>
<protein>
    <recommendedName>
        <fullName evidence="8">Sulfhydryl oxidase</fullName>
        <ecNumber evidence="8">1.8.3.2</ecNumber>
    </recommendedName>
</protein>